<comment type="caution">
    <text evidence="2">The sequence shown here is derived from an EMBL/GenBank/DDBJ whole genome shotgun (WGS) entry which is preliminary data.</text>
</comment>
<evidence type="ECO:0000313" key="2">
    <source>
        <dbReference type="EMBL" id="KOB76062.1"/>
    </source>
</evidence>
<feature type="region of interest" description="Disordered" evidence="1">
    <location>
        <begin position="287"/>
        <end position="336"/>
    </location>
</feature>
<organism evidence="2 3">
    <name type="scientific">Operophtera brumata</name>
    <name type="common">Winter moth</name>
    <name type="synonym">Phalaena brumata</name>
    <dbReference type="NCBI Taxonomy" id="104452"/>
    <lineage>
        <taxon>Eukaryota</taxon>
        <taxon>Metazoa</taxon>
        <taxon>Ecdysozoa</taxon>
        <taxon>Arthropoda</taxon>
        <taxon>Hexapoda</taxon>
        <taxon>Insecta</taxon>
        <taxon>Pterygota</taxon>
        <taxon>Neoptera</taxon>
        <taxon>Endopterygota</taxon>
        <taxon>Lepidoptera</taxon>
        <taxon>Glossata</taxon>
        <taxon>Ditrysia</taxon>
        <taxon>Geometroidea</taxon>
        <taxon>Geometridae</taxon>
        <taxon>Larentiinae</taxon>
        <taxon>Operophtera</taxon>
    </lineage>
</organism>
<proteinExistence type="predicted"/>
<evidence type="ECO:0000256" key="1">
    <source>
        <dbReference type="SAM" id="MobiDB-lite"/>
    </source>
</evidence>
<dbReference type="Proteomes" id="UP000037510">
    <property type="component" value="Unassembled WGS sequence"/>
</dbReference>
<feature type="non-terminal residue" evidence="2">
    <location>
        <position position="621"/>
    </location>
</feature>
<dbReference type="STRING" id="104452.A0A0L7LKT9"/>
<keyword evidence="3" id="KW-1185">Reference proteome</keyword>
<name>A0A0L7LKT9_OPEBR</name>
<gene>
    <name evidence="2" type="ORF">OBRU01_06384</name>
</gene>
<dbReference type="EMBL" id="JTDY01000735">
    <property type="protein sequence ID" value="KOB76062.1"/>
    <property type="molecule type" value="Genomic_DNA"/>
</dbReference>
<sequence length="621" mass="68120">MLVIIIFSVSIELESPVVVVPRSARSTQVLVAHLGRMSLSNRPGPPKNTTYKVRIRDISLASLDVADKLQKHRLTADSMRQIYDVSCGKPVLHNTALQFNIDLSDADDSSCQSESSSSLVVEPAVPTLRLDPAVRAAVLAVPRPSPLPASAHAGSTPLLIVNFDLPIFSVELRADLGEGERSLVDLSFREFSLNYKKTNEYETTLQVSLHSITMEDLTKDPDSKHRMLMVSHTPQMPPKAVFVSKSCPDFLTEHPGEDLASISSLHFAKNNYNSLPGQLNVIAEHKERQNKRQDSKCGLTPPCSPECGAPGESETGSEDRARDTDGDGEEETGADDNLVWVWVHTRDPRHPRFHDTFDKVSKLTKVEFNSLNLVVNIDSWVAVLDFFGIAGDDLPDTEPQGDHLAKETDGALTSVEEEGGITVTEMCIRSLSAVVVSARGEWCGARVARVRVAARRDAQKHTSAVRARLGTLALRDLTPHAPLWRDTLRTHSQHALTVEYNRLSAYEATVAGHETSLRIAMGPVSYVHTKRFVHELQAFTRDFGLLRRVIMQARLKVSVGDSTRLSRMRIALACEAPVIIVPVSGYSRGALAVQASRLELSNRFQRAGASGSVSTLTDPDA</sequence>
<evidence type="ECO:0000313" key="3">
    <source>
        <dbReference type="Proteomes" id="UP000037510"/>
    </source>
</evidence>
<dbReference type="AlphaFoldDB" id="A0A0L7LKT9"/>
<reference evidence="2 3" key="1">
    <citation type="journal article" date="2015" name="Genome Biol. Evol.">
        <title>The genome of winter moth (Operophtera brumata) provides a genomic perspective on sexual dimorphism and phenology.</title>
        <authorList>
            <person name="Derks M.F."/>
            <person name="Smit S."/>
            <person name="Salis L."/>
            <person name="Schijlen E."/>
            <person name="Bossers A."/>
            <person name="Mateman C."/>
            <person name="Pijl A.S."/>
            <person name="de Ridder D."/>
            <person name="Groenen M.A."/>
            <person name="Visser M.E."/>
            <person name="Megens H.J."/>
        </authorList>
    </citation>
    <scope>NUCLEOTIDE SEQUENCE [LARGE SCALE GENOMIC DNA]</scope>
    <source>
        <strain evidence="2">WM2013NL</strain>
        <tissue evidence="2">Head and thorax</tissue>
    </source>
</reference>
<protein>
    <submittedName>
        <fullName evidence="2">Vacuolar protein sorting-associated protein 13D</fullName>
    </submittedName>
</protein>
<accession>A0A0L7LKT9</accession>